<dbReference type="EMBL" id="PTQR01000082">
    <property type="protein sequence ID" value="TKX21057.1"/>
    <property type="molecule type" value="Genomic_DNA"/>
</dbReference>
<dbReference type="AlphaFoldDB" id="A0A4U7B152"/>
<evidence type="ECO:0000313" key="2">
    <source>
        <dbReference type="EMBL" id="TKX21057.1"/>
    </source>
</evidence>
<dbReference type="GO" id="GO:0042256">
    <property type="term" value="P:cytosolic ribosome assembly"/>
    <property type="evidence" value="ECO:0007669"/>
    <property type="project" value="TreeGrafter"/>
</dbReference>
<organism evidence="2 3">
    <name type="scientific">Elsinoe australis</name>
    <dbReference type="NCBI Taxonomy" id="40998"/>
    <lineage>
        <taxon>Eukaryota</taxon>
        <taxon>Fungi</taxon>
        <taxon>Dikarya</taxon>
        <taxon>Ascomycota</taxon>
        <taxon>Pezizomycotina</taxon>
        <taxon>Dothideomycetes</taxon>
        <taxon>Dothideomycetidae</taxon>
        <taxon>Myriangiales</taxon>
        <taxon>Elsinoaceae</taxon>
        <taxon>Elsinoe</taxon>
    </lineage>
</organism>
<dbReference type="InterPro" id="IPR003428">
    <property type="entry name" value="MAM33"/>
</dbReference>
<dbReference type="PANTHER" id="PTHR10826">
    <property type="entry name" value="COMPLEMENT COMPONENT 1"/>
    <property type="match status" value="1"/>
</dbReference>
<dbReference type="SUPFAM" id="SSF54529">
    <property type="entry name" value="Mitochondrial glycoprotein MAM33-like"/>
    <property type="match status" value="1"/>
</dbReference>
<comment type="caution">
    <text evidence="2">The sequence shown here is derived from an EMBL/GenBank/DDBJ whole genome shotgun (WGS) entry which is preliminary data.</text>
</comment>
<feature type="region of interest" description="Disordered" evidence="1">
    <location>
        <begin position="144"/>
        <end position="173"/>
    </location>
</feature>
<reference evidence="2 3" key="1">
    <citation type="submission" date="2018-02" db="EMBL/GenBank/DDBJ databases">
        <title>Draft genome sequences of Elsinoe sp., causing black scab on jojoba.</title>
        <authorList>
            <person name="Stodart B."/>
            <person name="Jeffress S."/>
            <person name="Ash G."/>
            <person name="Arun Chinnappa K."/>
        </authorList>
    </citation>
    <scope>NUCLEOTIDE SEQUENCE [LARGE SCALE GENOMIC DNA]</scope>
    <source>
        <strain evidence="2 3">Hillstone_2</strain>
    </source>
</reference>
<name>A0A4U7B152_9PEZI</name>
<dbReference type="Gene3D" id="3.10.280.10">
    <property type="entry name" value="Mitochondrial glycoprotein"/>
    <property type="match status" value="1"/>
</dbReference>
<accession>A0A4U7B152</accession>
<dbReference type="Pfam" id="PF02330">
    <property type="entry name" value="MAM33"/>
    <property type="match status" value="1"/>
</dbReference>
<proteinExistence type="predicted"/>
<dbReference type="GO" id="GO:0005759">
    <property type="term" value="C:mitochondrial matrix"/>
    <property type="evidence" value="ECO:0007669"/>
    <property type="project" value="InterPro"/>
</dbReference>
<protein>
    <submittedName>
        <fullName evidence="2">Putative mitochondrial acidic protein MAM33</fullName>
    </submittedName>
</protein>
<evidence type="ECO:0000256" key="1">
    <source>
        <dbReference type="SAM" id="MobiDB-lite"/>
    </source>
</evidence>
<dbReference type="PANTHER" id="PTHR10826:SF1">
    <property type="entry name" value="COMPLEMENT COMPONENT 1 Q SUBCOMPONENT-BINDING PROTEIN, MITOCHONDRIAL"/>
    <property type="match status" value="1"/>
</dbReference>
<dbReference type="InterPro" id="IPR036561">
    <property type="entry name" value="MAM33_sf"/>
</dbReference>
<evidence type="ECO:0000313" key="3">
    <source>
        <dbReference type="Proteomes" id="UP000308133"/>
    </source>
</evidence>
<gene>
    <name evidence="2" type="ORF">C1H76_6597</name>
</gene>
<sequence>MQSVRYLARAASRSAQRSSKVSLRTFQSPALQKSWRPSASIANTVKQSACFSTSIPRYDVTQELASKLEQELLYEKEAPQDEGANDIKEYLSASEFQLEDVEGSQEVHLVRTYQDEQIKVTFSTAGLSSPEEAEADSAMYDEEGQGIANQGGPQDGKVRQAPEDDIENDEYGPPSSVIVAVDVQVSKAGKGAILLETELDPNGQFYIKHVAYYPTAEMAEAKTPEQQLSQSKIYNGPPFVELDESLQTLFEDFLRERGINESMGIFIPNYIDQKETSEYIRWLENVKKFVE</sequence>
<dbReference type="Proteomes" id="UP000308133">
    <property type="component" value="Unassembled WGS sequence"/>
</dbReference>